<dbReference type="SMART" id="SM00181">
    <property type="entry name" value="EGF"/>
    <property type="match status" value="2"/>
</dbReference>
<dbReference type="Gene3D" id="2.10.25.10">
    <property type="entry name" value="Laminin"/>
    <property type="match status" value="2"/>
</dbReference>
<dbReference type="GO" id="GO:0005509">
    <property type="term" value="F:calcium ion binding"/>
    <property type="evidence" value="ECO:0007669"/>
    <property type="project" value="InterPro"/>
</dbReference>
<keyword evidence="4" id="KW-1015">Disulfide bond</keyword>
<keyword evidence="1 6" id="KW-0245">EGF-like domain</keyword>
<dbReference type="OrthoDB" id="4062651at2759"/>
<dbReference type="GO" id="GO:0008201">
    <property type="term" value="F:heparin binding"/>
    <property type="evidence" value="ECO:0007669"/>
    <property type="project" value="TreeGrafter"/>
</dbReference>
<feature type="domain" description="EGF-like" evidence="8">
    <location>
        <begin position="374"/>
        <end position="421"/>
    </location>
</feature>
<keyword evidence="11" id="KW-1185">Reference proteome</keyword>
<feature type="signal peptide" evidence="7">
    <location>
        <begin position="1"/>
        <end position="17"/>
    </location>
</feature>
<feature type="domain" description="VWFC" evidence="9">
    <location>
        <begin position="269"/>
        <end position="333"/>
    </location>
</feature>
<dbReference type="SUPFAM" id="SSF57603">
    <property type="entry name" value="FnI-like domain"/>
    <property type="match status" value="2"/>
</dbReference>
<feature type="domain" description="VWFC" evidence="9">
    <location>
        <begin position="211"/>
        <end position="268"/>
    </location>
</feature>
<dbReference type="InterPro" id="IPR009030">
    <property type="entry name" value="Growth_fac_rcpt_cys_sf"/>
</dbReference>
<feature type="domain" description="EGF-like" evidence="8">
    <location>
        <begin position="335"/>
        <end position="373"/>
    </location>
</feature>
<accession>A0A8S1FFD5</accession>
<sequence length="426" mass="48684">MGWPLLFNMAILVAVIASTPETLHRLSQSEQDHYWNMFKMRDVNLMAKIDMRSSGVLFRTQSPDEQLKMEILIHKRTISVQFPEYDGWHRRITFKVPKHLDGSHIFDFTLMINSNTLFIYDNCTEIFSDQIDEMDIRFEHPQMELIPEWNGHFPMNLSIGTGFPLRYKCHNISNLMPHYHTLRIENVGHPTSYKIHSYPVSQVFEAPDDFDGCNINEVYVKTGQTVSFDCYHCSCTANKTVACNVPKCPNLHCRNPVLREGDCCPSCGKKCYYKESHSYHPNGEIFWPDHCYRCVCDDGELSCETIKKPCQEPKCPKSDWIFESEHQCCPKCKNFADYCAIHPCSPNASCHSERRGPRCVCGSGYRGNGTVCQDIDECAFSEDAKAQLGGCLSGTECVNTPGSFRCKCLPGFQRVSNNICVPLLRI</sequence>
<dbReference type="GO" id="GO:0005615">
    <property type="term" value="C:extracellular space"/>
    <property type="evidence" value="ECO:0007669"/>
    <property type="project" value="TreeGrafter"/>
</dbReference>
<evidence type="ECO:0000259" key="8">
    <source>
        <dbReference type="PROSITE" id="PS50026"/>
    </source>
</evidence>
<reference evidence="10 11" key="1">
    <citation type="submission" date="2020-04" db="EMBL/GenBank/DDBJ databases">
        <authorList>
            <person name="Laetsch R D."/>
            <person name="Stevens L."/>
            <person name="Kumar S."/>
            <person name="Blaxter L. M."/>
        </authorList>
    </citation>
    <scope>NUCLEOTIDE SEQUENCE [LARGE SCALE GENOMIC DNA]</scope>
</reference>
<evidence type="ECO:0000256" key="1">
    <source>
        <dbReference type="ARBA" id="ARBA00022536"/>
    </source>
</evidence>
<keyword evidence="2 7" id="KW-0732">Signal</keyword>
<dbReference type="InterPro" id="IPR000152">
    <property type="entry name" value="EGF-type_Asp/Asn_hydroxyl_site"/>
</dbReference>
<dbReference type="PROSITE" id="PS00010">
    <property type="entry name" value="ASX_HYDROXYL"/>
    <property type="match status" value="1"/>
</dbReference>
<evidence type="ECO:0000259" key="9">
    <source>
        <dbReference type="PROSITE" id="PS50184"/>
    </source>
</evidence>
<dbReference type="PROSITE" id="PS01186">
    <property type="entry name" value="EGF_2"/>
    <property type="match status" value="2"/>
</dbReference>
<evidence type="ECO:0000256" key="3">
    <source>
        <dbReference type="ARBA" id="ARBA00022737"/>
    </source>
</evidence>
<feature type="chain" id="PRO_5035800431" description="VWFC domain-containing protein" evidence="7">
    <location>
        <begin position="18"/>
        <end position="426"/>
    </location>
</feature>
<dbReference type="FunFam" id="2.10.25.10:FF:000038">
    <property type="entry name" value="Fibrillin 2"/>
    <property type="match status" value="1"/>
</dbReference>
<dbReference type="SUPFAM" id="SSF57184">
    <property type="entry name" value="Growth factor receptor domain"/>
    <property type="match status" value="1"/>
</dbReference>
<dbReference type="PROSITE" id="PS01187">
    <property type="entry name" value="EGF_CA"/>
    <property type="match status" value="1"/>
</dbReference>
<dbReference type="PANTHER" id="PTHR24042:SF5">
    <property type="entry name" value="EGF-LIKE CALCIUM-BINDING DOMAIN-CONTAINING PROTEIN"/>
    <property type="match status" value="1"/>
</dbReference>
<evidence type="ECO:0000313" key="11">
    <source>
        <dbReference type="Proteomes" id="UP000494206"/>
    </source>
</evidence>
<name>A0A8S1FFD5_9PELO</name>
<dbReference type="Pfam" id="PF23334">
    <property type="entry name" value="VWC2L_2nd"/>
    <property type="match status" value="1"/>
</dbReference>
<organism evidence="10 11">
    <name type="scientific">Caenorhabditis bovis</name>
    <dbReference type="NCBI Taxonomy" id="2654633"/>
    <lineage>
        <taxon>Eukaryota</taxon>
        <taxon>Metazoa</taxon>
        <taxon>Ecdysozoa</taxon>
        <taxon>Nematoda</taxon>
        <taxon>Chromadorea</taxon>
        <taxon>Rhabditida</taxon>
        <taxon>Rhabditina</taxon>
        <taxon>Rhabditomorpha</taxon>
        <taxon>Rhabditoidea</taxon>
        <taxon>Rhabditidae</taxon>
        <taxon>Peloderinae</taxon>
        <taxon>Caenorhabditis</taxon>
    </lineage>
</organism>
<gene>
    <name evidence="10" type="ORF">CBOVIS_LOCUS11845</name>
</gene>
<evidence type="ECO:0000256" key="4">
    <source>
        <dbReference type="ARBA" id="ARBA00023157"/>
    </source>
</evidence>
<dbReference type="Proteomes" id="UP000494206">
    <property type="component" value="Unassembled WGS sequence"/>
</dbReference>
<dbReference type="EMBL" id="CADEPM010000010">
    <property type="protein sequence ID" value="CAB3410299.1"/>
    <property type="molecule type" value="Genomic_DNA"/>
</dbReference>
<dbReference type="Gene3D" id="6.20.200.20">
    <property type="match status" value="2"/>
</dbReference>
<protein>
    <recommendedName>
        <fullName evidence="12">VWFC domain-containing protein</fullName>
    </recommendedName>
</protein>
<comment type="caution">
    <text evidence="6">Lacks conserved residue(s) required for the propagation of feature annotation.</text>
</comment>
<dbReference type="InterPro" id="IPR018097">
    <property type="entry name" value="EGF_Ca-bd_CS"/>
</dbReference>
<evidence type="ECO:0008006" key="12">
    <source>
        <dbReference type="Google" id="ProtNLM"/>
    </source>
</evidence>
<dbReference type="PROSITE" id="PS50184">
    <property type="entry name" value="VWFC_2"/>
    <property type="match status" value="2"/>
</dbReference>
<dbReference type="InterPro" id="IPR000742">
    <property type="entry name" value="EGF"/>
</dbReference>
<dbReference type="CDD" id="cd00054">
    <property type="entry name" value="EGF_CA"/>
    <property type="match status" value="1"/>
</dbReference>
<dbReference type="Pfam" id="PF07645">
    <property type="entry name" value="EGF_CA"/>
    <property type="match status" value="1"/>
</dbReference>
<dbReference type="InterPro" id="IPR051586">
    <property type="entry name" value="PKC-binding_NELL"/>
</dbReference>
<dbReference type="InterPro" id="IPR001881">
    <property type="entry name" value="EGF-like_Ca-bd_dom"/>
</dbReference>
<keyword evidence="3" id="KW-0677">Repeat</keyword>
<dbReference type="InterPro" id="IPR001007">
    <property type="entry name" value="VWF_dom"/>
</dbReference>
<evidence type="ECO:0000313" key="10">
    <source>
        <dbReference type="EMBL" id="CAB3410299.1"/>
    </source>
</evidence>
<dbReference type="PANTHER" id="PTHR24042">
    <property type="entry name" value="NEL HOMOLOG"/>
    <property type="match status" value="1"/>
</dbReference>
<dbReference type="SMART" id="SM00214">
    <property type="entry name" value="VWC"/>
    <property type="match status" value="2"/>
</dbReference>
<dbReference type="SMART" id="SM00179">
    <property type="entry name" value="EGF_CA"/>
    <property type="match status" value="2"/>
</dbReference>
<evidence type="ECO:0000256" key="5">
    <source>
        <dbReference type="ARBA" id="ARBA00023180"/>
    </source>
</evidence>
<dbReference type="InterPro" id="IPR049883">
    <property type="entry name" value="NOTCH1_EGF-like"/>
</dbReference>
<proteinExistence type="predicted"/>
<evidence type="ECO:0000256" key="2">
    <source>
        <dbReference type="ARBA" id="ARBA00022729"/>
    </source>
</evidence>
<comment type="caution">
    <text evidence="10">The sequence shown here is derived from an EMBL/GenBank/DDBJ whole genome shotgun (WGS) entry which is preliminary data.</text>
</comment>
<dbReference type="Pfam" id="PF00093">
    <property type="entry name" value="VWC"/>
    <property type="match status" value="1"/>
</dbReference>
<keyword evidence="5" id="KW-0325">Glycoprotein</keyword>
<dbReference type="AlphaFoldDB" id="A0A8S1FFD5"/>
<evidence type="ECO:0000256" key="6">
    <source>
        <dbReference type="PROSITE-ProRule" id="PRU00076"/>
    </source>
</evidence>
<dbReference type="PROSITE" id="PS50026">
    <property type="entry name" value="EGF_3"/>
    <property type="match status" value="2"/>
</dbReference>
<evidence type="ECO:0000256" key="7">
    <source>
        <dbReference type="SAM" id="SignalP"/>
    </source>
</evidence>